<evidence type="ECO:0000256" key="3">
    <source>
        <dbReference type="ARBA" id="ARBA00022946"/>
    </source>
</evidence>
<organism evidence="7 8">
    <name type="scientific">Xenopus laevis</name>
    <name type="common">African clawed frog</name>
    <dbReference type="NCBI Taxonomy" id="8355"/>
    <lineage>
        <taxon>Eukaryota</taxon>
        <taxon>Metazoa</taxon>
        <taxon>Chordata</taxon>
        <taxon>Craniata</taxon>
        <taxon>Vertebrata</taxon>
        <taxon>Euteleostomi</taxon>
        <taxon>Amphibia</taxon>
        <taxon>Batrachia</taxon>
        <taxon>Anura</taxon>
        <taxon>Pipoidea</taxon>
        <taxon>Pipidae</taxon>
        <taxon>Xenopodinae</taxon>
        <taxon>Xenopus</taxon>
        <taxon>Xenopus</taxon>
    </lineage>
</organism>
<comment type="subunit">
    <text evidence="6">Interacts with the iron-sulfur protein subunit within the SDH catalytic dimer.</text>
</comment>
<dbReference type="AlphaFoldDB" id="A0A974CN70"/>
<dbReference type="Pfam" id="PF13233">
    <property type="entry name" value="Complex1_LYR_2"/>
    <property type="match status" value="1"/>
</dbReference>
<proteinExistence type="inferred from homology"/>
<evidence type="ECO:0000256" key="5">
    <source>
        <dbReference type="ARBA" id="ARBA00023186"/>
    </source>
</evidence>
<dbReference type="CDD" id="cd20270">
    <property type="entry name" value="Complex1_LYR_SDHAF3_LYRM10"/>
    <property type="match status" value="1"/>
</dbReference>
<name>A0A974CN70_XENLA</name>
<evidence type="ECO:0000256" key="4">
    <source>
        <dbReference type="ARBA" id="ARBA00023128"/>
    </source>
</evidence>
<reference evidence="8" key="1">
    <citation type="journal article" date="2016" name="Nature">
        <title>Genome evolution in the allotetraploid frog Xenopus laevis.</title>
        <authorList>
            <person name="Session A.M."/>
            <person name="Uno Y."/>
            <person name="Kwon T."/>
            <person name="Chapman J.A."/>
            <person name="Toyoda A."/>
            <person name="Takahashi S."/>
            <person name="Fukui A."/>
            <person name="Hikosaka A."/>
            <person name="Suzuki A."/>
            <person name="Kondo M."/>
            <person name="van Heeringen S.J."/>
            <person name="Quigley I."/>
            <person name="Heinz S."/>
            <person name="Ogino H."/>
            <person name="Ochi H."/>
            <person name="Hellsten U."/>
            <person name="Lyons J.B."/>
            <person name="Simakov O."/>
            <person name="Putnam N."/>
            <person name="Stites J."/>
            <person name="Kuroki Y."/>
            <person name="Tanaka T."/>
            <person name="Michiue T."/>
            <person name="Watanabe M."/>
            <person name="Bogdanovic O."/>
            <person name="Lister R."/>
            <person name="Georgiou G."/>
            <person name="Paranjpe S.S."/>
            <person name="van Kruijsbergen I."/>
            <person name="Shu S."/>
            <person name="Carlson J."/>
            <person name="Kinoshita T."/>
            <person name="Ohta Y."/>
            <person name="Mawaribuchi S."/>
            <person name="Jenkins J."/>
            <person name="Grimwood J."/>
            <person name="Schmutz J."/>
            <person name="Mitros T."/>
            <person name="Mozaffari S.V."/>
            <person name="Suzuki Y."/>
            <person name="Haramoto Y."/>
            <person name="Yamamoto T.S."/>
            <person name="Takagi C."/>
            <person name="Heald R."/>
            <person name="Miller K."/>
            <person name="Haudenschild C."/>
            <person name="Kitzman J."/>
            <person name="Nakayama T."/>
            <person name="Izutsu Y."/>
            <person name="Robert J."/>
            <person name="Fortriede J."/>
            <person name="Burns K."/>
            <person name="Lotay V."/>
            <person name="Karimi K."/>
            <person name="Yasuoka Y."/>
            <person name="Dichmann D.S."/>
            <person name="Flajnik M.F."/>
            <person name="Houston D.W."/>
            <person name="Shendure J."/>
            <person name="DuPasquier L."/>
            <person name="Vize P.D."/>
            <person name="Zorn A.M."/>
            <person name="Ito M."/>
            <person name="Marcotte E.M."/>
            <person name="Wallingford J.B."/>
            <person name="Ito Y."/>
            <person name="Asashima M."/>
            <person name="Ueno N."/>
            <person name="Matsuda Y."/>
            <person name="Veenstra G.J."/>
            <person name="Fujiyama A."/>
            <person name="Harland R.M."/>
            <person name="Taira M."/>
            <person name="Rokhsar D.S."/>
        </authorList>
    </citation>
    <scope>NUCLEOTIDE SEQUENCE [LARGE SCALE GENOMIC DNA]</scope>
    <source>
        <strain evidence="8">J</strain>
    </source>
</reference>
<comment type="similarity">
    <text evidence="2 6">Belongs to the complex I LYR family. SDHAF3 subfamily.</text>
</comment>
<comment type="function">
    <text evidence="6">Plays an essential role in the assembly of succinate dehydrogenase (SDH), an enzyme complex (also referred to as respiratory complex II) that is a component of both the tricarboxylic acid (TCA) cycle and the mitochondrial electron transport chain, and which couples the oxidation of succinate to fumarate with the reduction of ubiquinone (coenzyme Q) to ubiquinol. Promotes maturation of the iron-sulfur protein subunit of the SDH catalytic dimer, protecting it from the deleterious effects of oxidants. May act together with SDHAF1.</text>
</comment>
<gene>
    <name evidence="7" type="ORF">XELAEV_18030889mg</name>
</gene>
<dbReference type="InterPro" id="IPR008381">
    <property type="entry name" value="SDHAF3/Sdh7"/>
</dbReference>
<keyword evidence="5 6" id="KW-0143">Chaperone</keyword>
<dbReference type="PANTHER" id="PTHR13137:SF6">
    <property type="entry name" value="SUCCINATE DEHYDROGENASE ASSEMBLY FACTOR 3, MITOCHONDRIAL"/>
    <property type="match status" value="1"/>
</dbReference>
<keyword evidence="3" id="KW-0809">Transit peptide</keyword>
<dbReference type="GO" id="GO:0005759">
    <property type="term" value="C:mitochondrial matrix"/>
    <property type="evidence" value="ECO:0007669"/>
    <property type="project" value="UniProtKB-SubCell"/>
</dbReference>
<evidence type="ECO:0000256" key="2">
    <source>
        <dbReference type="ARBA" id="ARBA00006020"/>
    </source>
</evidence>
<sequence length="133" mass="15365">MASLLSHVQNVTFLYKRILVLHHMLPLHFKALGDQYVKDQFRKHKYEGMGEILFHCARKEMLSELQEHLKTTISSNIAPFIYRICQSYAIVLWKQANETLHSPGGKGICVASLSQETLNCFCEEQIGQLQYTH</sequence>
<dbReference type="EMBL" id="CM004476">
    <property type="protein sequence ID" value="OCT75705.1"/>
    <property type="molecule type" value="Genomic_DNA"/>
</dbReference>
<evidence type="ECO:0000256" key="6">
    <source>
        <dbReference type="RuleBase" id="RU368039"/>
    </source>
</evidence>
<dbReference type="Proteomes" id="UP000694892">
    <property type="component" value="Chromosome 6L"/>
</dbReference>
<evidence type="ECO:0000256" key="1">
    <source>
        <dbReference type="ARBA" id="ARBA00004305"/>
    </source>
</evidence>
<comment type="subcellular location">
    <subcellularLocation>
        <location evidence="1 6">Mitochondrion matrix</location>
    </subcellularLocation>
</comment>
<accession>A0A974CN70</accession>
<dbReference type="GO" id="GO:0005758">
    <property type="term" value="C:mitochondrial intermembrane space"/>
    <property type="evidence" value="ECO:0007669"/>
    <property type="project" value="TreeGrafter"/>
</dbReference>
<evidence type="ECO:0000313" key="8">
    <source>
        <dbReference type="Proteomes" id="UP000694892"/>
    </source>
</evidence>
<keyword evidence="4 6" id="KW-0496">Mitochondrion</keyword>
<dbReference type="GO" id="GO:0034553">
    <property type="term" value="P:mitochondrial respiratory chain complex II assembly"/>
    <property type="evidence" value="ECO:0007669"/>
    <property type="project" value="UniProtKB-UniRule"/>
</dbReference>
<evidence type="ECO:0000313" key="7">
    <source>
        <dbReference type="EMBL" id="OCT75705.1"/>
    </source>
</evidence>
<dbReference type="PANTHER" id="PTHR13137">
    <property type="entry name" value="DC11 ACN9 HOMOLOG"/>
    <property type="match status" value="1"/>
</dbReference>
<protein>
    <recommendedName>
        <fullName evidence="6">Succinate dehydrogenase assembly factor 3</fullName>
        <shortName evidence="6">SDH assembly factor 3</shortName>
        <shortName evidence="6">SDHAF3</shortName>
    </recommendedName>
</protein>
<dbReference type="GO" id="GO:0006105">
    <property type="term" value="P:succinate metabolic process"/>
    <property type="evidence" value="ECO:0007669"/>
    <property type="project" value="TreeGrafter"/>
</dbReference>